<accession>A0A7C8ZZ57</accession>
<dbReference type="PRINTS" id="PR00682">
    <property type="entry name" value="IPNSYNTHASE"/>
</dbReference>
<dbReference type="InterPro" id="IPR005123">
    <property type="entry name" value="Oxoglu/Fe-dep_dioxygenase_dom"/>
</dbReference>
<evidence type="ECO:0000256" key="1">
    <source>
        <dbReference type="ARBA" id="ARBA00008056"/>
    </source>
</evidence>
<dbReference type="EC" id="1.14.11.32" evidence="6"/>
<dbReference type="Gene3D" id="2.60.120.330">
    <property type="entry name" value="B-lactam Antibiotic, Isopenicillin N Synthase, Chain"/>
    <property type="match status" value="1"/>
</dbReference>
<evidence type="ECO:0000259" key="5">
    <source>
        <dbReference type="PROSITE" id="PS51471"/>
    </source>
</evidence>
<evidence type="ECO:0000313" key="6">
    <source>
        <dbReference type="EMBL" id="MBA4653971.1"/>
    </source>
</evidence>
<dbReference type="PROSITE" id="PS51471">
    <property type="entry name" value="FE2OG_OXY"/>
    <property type="match status" value="1"/>
</dbReference>
<name>A0A7C8ZZ57_OPUST</name>
<reference evidence="6" key="2">
    <citation type="submission" date="2020-07" db="EMBL/GenBank/DDBJ databases">
        <authorList>
            <person name="Vera ALvarez R."/>
            <person name="Arias-Moreno D.M."/>
            <person name="Jimenez-Jacinto V."/>
            <person name="Jimenez-Bremont J.F."/>
            <person name="Swaminathan K."/>
            <person name="Moose S.P."/>
            <person name="Guerrero-Gonzalez M.L."/>
            <person name="Marino-Ramirez L."/>
            <person name="Landsman D."/>
            <person name="Rodriguez-Kessler M."/>
            <person name="Delgado-Sanchez P."/>
        </authorList>
    </citation>
    <scope>NUCLEOTIDE SEQUENCE</scope>
    <source>
        <tissue evidence="6">Cladode</tissue>
    </source>
</reference>
<feature type="domain" description="Fe2OG dioxygenase" evidence="5">
    <location>
        <begin position="208"/>
        <end position="307"/>
    </location>
</feature>
<evidence type="ECO:0000256" key="2">
    <source>
        <dbReference type="ARBA" id="ARBA00022723"/>
    </source>
</evidence>
<protein>
    <submittedName>
        <fullName evidence="6">Codeine 3-O-demethylase</fullName>
        <ecNumber evidence="6">1.14.11.32</ecNumber>
    </submittedName>
</protein>
<dbReference type="AlphaFoldDB" id="A0A7C8ZZ57"/>
<keyword evidence="4 6" id="KW-0560">Oxidoreductase</keyword>
<dbReference type="Pfam" id="PF14226">
    <property type="entry name" value="DIOX_N"/>
    <property type="match status" value="1"/>
</dbReference>
<proteinExistence type="inferred from homology"/>
<organism evidence="6">
    <name type="scientific">Opuntia streptacantha</name>
    <name type="common">Prickly pear cactus</name>
    <name type="synonym">Opuntia cardona</name>
    <dbReference type="NCBI Taxonomy" id="393608"/>
    <lineage>
        <taxon>Eukaryota</taxon>
        <taxon>Viridiplantae</taxon>
        <taxon>Streptophyta</taxon>
        <taxon>Embryophyta</taxon>
        <taxon>Tracheophyta</taxon>
        <taxon>Spermatophyta</taxon>
        <taxon>Magnoliopsida</taxon>
        <taxon>eudicotyledons</taxon>
        <taxon>Gunneridae</taxon>
        <taxon>Pentapetalae</taxon>
        <taxon>Caryophyllales</taxon>
        <taxon>Cactineae</taxon>
        <taxon>Cactaceae</taxon>
        <taxon>Opuntioideae</taxon>
        <taxon>Opuntia</taxon>
    </lineage>
</organism>
<dbReference type="PANTHER" id="PTHR47991">
    <property type="entry name" value="OXOGLUTARATE/IRON-DEPENDENT DIOXYGENASE"/>
    <property type="match status" value="1"/>
</dbReference>
<reference evidence="6" key="1">
    <citation type="journal article" date="2013" name="J. Plant Res.">
        <title>Effect of fungi and light on seed germination of three Opuntia species from semiarid lands of central Mexico.</title>
        <authorList>
            <person name="Delgado-Sanchez P."/>
            <person name="Jimenez-Bremont J.F."/>
            <person name="Guerrero-Gonzalez Mde L."/>
            <person name="Flores J."/>
        </authorList>
    </citation>
    <scope>NUCLEOTIDE SEQUENCE</scope>
    <source>
        <tissue evidence="6">Cladode</tissue>
    </source>
</reference>
<keyword evidence="6" id="KW-0489">Methyltransferase</keyword>
<keyword evidence="2 4" id="KW-0479">Metal-binding</keyword>
<dbReference type="GO" id="GO:0032259">
    <property type="term" value="P:methylation"/>
    <property type="evidence" value="ECO:0007669"/>
    <property type="project" value="UniProtKB-KW"/>
</dbReference>
<dbReference type="InterPro" id="IPR026992">
    <property type="entry name" value="DIOX_N"/>
</dbReference>
<dbReference type="EMBL" id="GISG01181508">
    <property type="protein sequence ID" value="MBA4653971.1"/>
    <property type="molecule type" value="Transcribed_RNA"/>
</dbReference>
<dbReference type="GO" id="GO:0008168">
    <property type="term" value="F:methyltransferase activity"/>
    <property type="evidence" value="ECO:0007669"/>
    <property type="project" value="UniProtKB-KW"/>
</dbReference>
<keyword evidence="6" id="KW-0808">Transferase</keyword>
<evidence type="ECO:0000256" key="3">
    <source>
        <dbReference type="ARBA" id="ARBA00023004"/>
    </source>
</evidence>
<dbReference type="InterPro" id="IPR044861">
    <property type="entry name" value="IPNS-like_FE2OG_OXY"/>
</dbReference>
<dbReference type="Pfam" id="PF03171">
    <property type="entry name" value="2OG-FeII_Oxy"/>
    <property type="match status" value="1"/>
</dbReference>
<dbReference type="GO" id="GO:0102805">
    <property type="term" value="F:codeine O-demethylase activity"/>
    <property type="evidence" value="ECO:0007669"/>
    <property type="project" value="UniProtKB-EC"/>
</dbReference>
<dbReference type="SUPFAM" id="SSF51197">
    <property type="entry name" value="Clavaminate synthase-like"/>
    <property type="match status" value="1"/>
</dbReference>
<dbReference type="GO" id="GO:0046872">
    <property type="term" value="F:metal ion binding"/>
    <property type="evidence" value="ECO:0007669"/>
    <property type="project" value="UniProtKB-KW"/>
</dbReference>
<sequence length="356" mass="40527">MAESCTQEDMSAEKLLAKRVQDMVLQGEEDQLPSPYVCRKKDQYEDDDHAVNLAPIPIIDLNQAHVDPEELQSLKLALCSWGCFQAIGHGISSSLLNNIREVGKGFFEQPMEEKSKYAKKVEEFEGYGGDPPPEEGQPLDWQDRLSLDVYPHHRRKLHLWPENPSSFREVLAEYTEKLKLMTETVSKAIAKCLDLEEESFISLFGEEAPLHARFNYYSPSRRPDLVLGLKAHADNSGYTLILQDEIHGLQILKDGKWLTVPTNPEAILVLLGDQMEIMTNGIFKSPVHRVLSNAGNARTSIAVFYTPEGTKEIGPIDGLINEKMNRPRMYKHVKDYADIYWEYYQKGLRAIHLAQI</sequence>
<keyword evidence="3 4" id="KW-0408">Iron</keyword>
<dbReference type="InterPro" id="IPR050295">
    <property type="entry name" value="Plant_2OG-oxidoreductases"/>
</dbReference>
<dbReference type="InterPro" id="IPR027443">
    <property type="entry name" value="IPNS-like_sf"/>
</dbReference>
<dbReference type="FunFam" id="2.60.120.330:FF:000018">
    <property type="entry name" value="2-oxoglutarate (2OG) and Fe(II)-dependent oxygenase superfamily protein"/>
    <property type="match status" value="1"/>
</dbReference>
<evidence type="ECO:0000256" key="4">
    <source>
        <dbReference type="RuleBase" id="RU003682"/>
    </source>
</evidence>
<comment type="similarity">
    <text evidence="1 4">Belongs to the iron/ascorbate-dependent oxidoreductase family.</text>
</comment>